<evidence type="ECO:0000259" key="1">
    <source>
        <dbReference type="PROSITE" id="PS51186"/>
    </source>
</evidence>
<sequence length="196" mass="22215">MTNANTANAPAETFPFLTTLRLTLREIVPTDAASLLAIHGDREAMRWFGNDPIASLAEAEKMVQTFAGWRQPPILGTRWAIERKQDRRLIGTCGLFRWNRNWKSCTVGYELARDAWGDGLMTEALVAALPWGFESMALNRIEAQVHPENAASLKLLRRLGFVEEGLQRQAGFWWGEHHDLVQLSLLRHEYSSGEQL</sequence>
<dbReference type="Proteomes" id="UP001242045">
    <property type="component" value="Unassembled WGS sequence"/>
</dbReference>
<name>A0AAW8D2N5_9BURK</name>
<proteinExistence type="predicted"/>
<gene>
    <name evidence="2" type="ORF">J2W31_003608</name>
</gene>
<dbReference type="RefSeq" id="WP_307685565.1">
    <property type="nucleotide sequence ID" value="NZ_JAUSRD010000008.1"/>
</dbReference>
<keyword evidence="2" id="KW-0808">Transferase</keyword>
<reference evidence="2" key="1">
    <citation type="submission" date="2023-07" db="EMBL/GenBank/DDBJ databases">
        <title>Sorghum-associated microbial communities from plants grown in Nebraska, USA.</title>
        <authorList>
            <person name="Schachtman D."/>
        </authorList>
    </citation>
    <scope>NUCLEOTIDE SEQUENCE</scope>
    <source>
        <strain evidence="2">DS3754</strain>
    </source>
</reference>
<dbReference type="EMBL" id="JAUSRD010000008">
    <property type="protein sequence ID" value="MDP9894484.1"/>
    <property type="molecule type" value="Genomic_DNA"/>
</dbReference>
<dbReference type="Gene3D" id="3.40.630.30">
    <property type="match status" value="1"/>
</dbReference>
<comment type="caution">
    <text evidence="2">The sequence shown here is derived from an EMBL/GenBank/DDBJ whole genome shotgun (WGS) entry which is preliminary data.</text>
</comment>
<dbReference type="PANTHER" id="PTHR43792:SF9">
    <property type="entry name" value="RIBOSOMAL-PROTEIN-ALANINE ACETYLTRANSFERASE"/>
    <property type="match status" value="1"/>
</dbReference>
<dbReference type="AlphaFoldDB" id="A0AAW8D2N5"/>
<accession>A0AAW8D2N5</accession>
<dbReference type="SUPFAM" id="SSF55729">
    <property type="entry name" value="Acyl-CoA N-acyltransferases (Nat)"/>
    <property type="match status" value="1"/>
</dbReference>
<dbReference type="Pfam" id="PF13302">
    <property type="entry name" value="Acetyltransf_3"/>
    <property type="match status" value="1"/>
</dbReference>
<dbReference type="InterPro" id="IPR051531">
    <property type="entry name" value="N-acetyltransferase"/>
</dbReference>
<feature type="domain" description="N-acetyltransferase" evidence="1">
    <location>
        <begin position="22"/>
        <end position="186"/>
    </location>
</feature>
<protein>
    <submittedName>
        <fullName evidence="2">Ribosomal-protein-alanine N-acetyltransferase</fullName>
        <ecNumber evidence="2">2.3.1.267</ecNumber>
    </submittedName>
</protein>
<dbReference type="EC" id="2.3.1.267" evidence="2"/>
<evidence type="ECO:0000313" key="3">
    <source>
        <dbReference type="Proteomes" id="UP001242045"/>
    </source>
</evidence>
<dbReference type="PANTHER" id="PTHR43792">
    <property type="entry name" value="GNAT FAMILY, PUTATIVE (AFU_ORTHOLOGUE AFUA_3G00765)-RELATED-RELATED"/>
    <property type="match status" value="1"/>
</dbReference>
<keyword evidence="2" id="KW-0012">Acyltransferase</keyword>
<dbReference type="InterPro" id="IPR000182">
    <property type="entry name" value="GNAT_dom"/>
</dbReference>
<dbReference type="PROSITE" id="PS51186">
    <property type="entry name" value="GNAT"/>
    <property type="match status" value="1"/>
</dbReference>
<dbReference type="GO" id="GO:0005737">
    <property type="term" value="C:cytoplasm"/>
    <property type="evidence" value="ECO:0007669"/>
    <property type="project" value="TreeGrafter"/>
</dbReference>
<dbReference type="InterPro" id="IPR016181">
    <property type="entry name" value="Acyl_CoA_acyltransferase"/>
</dbReference>
<dbReference type="GO" id="GO:0008999">
    <property type="term" value="F:protein-N-terminal-alanine acetyltransferase activity"/>
    <property type="evidence" value="ECO:0007669"/>
    <property type="project" value="UniProtKB-EC"/>
</dbReference>
<evidence type="ECO:0000313" key="2">
    <source>
        <dbReference type="EMBL" id="MDP9894484.1"/>
    </source>
</evidence>
<organism evidence="2 3">
    <name type="scientific">Variovorax boronicumulans</name>
    <dbReference type="NCBI Taxonomy" id="436515"/>
    <lineage>
        <taxon>Bacteria</taxon>
        <taxon>Pseudomonadati</taxon>
        <taxon>Pseudomonadota</taxon>
        <taxon>Betaproteobacteria</taxon>
        <taxon>Burkholderiales</taxon>
        <taxon>Comamonadaceae</taxon>
        <taxon>Variovorax</taxon>
    </lineage>
</organism>